<reference evidence="2" key="2">
    <citation type="submission" date="2015-01" db="EMBL/GenBank/DDBJ databases">
        <title>Evolutionary Origins and Diversification of the Mycorrhizal Mutualists.</title>
        <authorList>
            <consortium name="DOE Joint Genome Institute"/>
            <consortium name="Mycorrhizal Genomics Consortium"/>
            <person name="Kohler A."/>
            <person name="Kuo A."/>
            <person name="Nagy L.G."/>
            <person name="Floudas D."/>
            <person name="Copeland A."/>
            <person name="Barry K.W."/>
            <person name="Cichocki N."/>
            <person name="Veneault-Fourrey C."/>
            <person name="LaButti K."/>
            <person name="Lindquist E.A."/>
            <person name="Lipzen A."/>
            <person name="Lundell T."/>
            <person name="Morin E."/>
            <person name="Murat C."/>
            <person name="Riley R."/>
            <person name="Ohm R."/>
            <person name="Sun H."/>
            <person name="Tunlid A."/>
            <person name="Henrissat B."/>
            <person name="Grigoriev I.V."/>
            <person name="Hibbett D.S."/>
            <person name="Martin F."/>
        </authorList>
    </citation>
    <scope>NUCLEOTIDE SEQUENCE [LARGE SCALE GENOMIC DNA]</scope>
    <source>
        <strain evidence="2">Ve08.2h10</strain>
    </source>
</reference>
<keyword evidence="2" id="KW-1185">Reference proteome</keyword>
<accession>A0A0D0CJZ4</accession>
<organism evidence="1 2">
    <name type="scientific">Paxillus rubicundulus Ve08.2h10</name>
    <dbReference type="NCBI Taxonomy" id="930991"/>
    <lineage>
        <taxon>Eukaryota</taxon>
        <taxon>Fungi</taxon>
        <taxon>Dikarya</taxon>
        <taxon>Basidiomycota</taxon>
        <taxon>Agaricomycotina</taxon>
        <taxon>Agaricomycetes</taxon>
        <taxon>Agaricomycetidae</taxon>
        <taxon>Boletales</taxon>
        <taxon>Paxilineae</taxon>
        <taxon>Paxillaceae</taxon>
        <taxon>Paxillus</taxon>
    </lineage>
</organism>
<feature type="non-terminal residue" evidence="1">
    <location>
        <position position="1"/>
    </location>
</feature>
<dbReference type="HOGENOM" id="CLU_082499_7_0_1"/>
<dbReference type="Proteomes" id="UP000054538">
    <property type="component" value="Unassembled WGS sequence"/>
</dbReference>
<dbReference type="InParanoid" id="A0A0D0CJZ4"/>
<gene>
    <name evidence="1" type="ORF">PAXRUDRAFT_172739</name>
</gene>
<dbReference type="AlphaFoldDB" id="A0A0D0CJZ4"/>
<name>A0A0D0CJZ4_9AGAM</name>
<evidence type="ECO:0000313" key="2">
    <source>
        <dbReference type="Proteomes" id="UP000054538"/>
    </source>
</evidence>
<proteinExistence type="predicted"/>
<dbReference type="EMBL" id="KN828080">
    <property type="protein sequence ID" value="KIK75488.1"/>
    <property type="molecule type" value="Genomic_DNA"/>
</dbReference>
<sequence length="51" mass="5590">TPIEVTVFVDCLHEHCAEHAEAGNLKDVTYNAATTAFWPLYINIGSIKTGK</sequence>
<protein>
    <submittedName>
        <fullName evidence="1">Uncharacterized protein</fullName>
    </submittedName>
</protein>
<reference evidence="1 2" key="1">
    <citation type="submission" date="2014-04" db="EMBL/GenBank/DDBJ databases">
        <authorList>
            <consortium name="DOE Joint Genome Institute"/>
            <person name="Kuo A."/>
            <person name="Kohler A."/>
            <person name="Jargeat P."/>
            <person name="Nagy L.G."/>
            <person name="Floudas D."/>
            <person name="Copeland A."/>
            <person name="Barry K.W."/>
            <person name="Cichocki N."/>
            <person name="Veneault-Fourrey C."/>
            <person name="LaButti K."/>
            <person name="Lindquist E.A."/>
            <person name="Lipzen A."/>
            <person name="Lundell T."/>
            <person name="Morin E."/>
            <person name="Murat C."/>
            <person name="Sun H."/>
            <person name="Tunlid A."/>
            <person name="Henrissat B."/>
            <person name="Grigoriev I.V."/>
            <person name="Hibbett D.S."/>
            <person name="Martin F."/>
            <person name="Nordberg H.P."/>
            <person name="Cantor M.N."/>
            <person name="Hua S.X."/>
        </authorList>
    </citation>
    <scope>NUCLEOTIDE SEQUENCE [LARGE SCALE GENOMIC DNA]</scope>
    <source>
        <strain evidence="1 2">Ve08.2h10</strain>
    </source>
</reference>
<evidence type="ECO:0000313" key="1">
    <source>
        <dbReference type="EMBL" id="KIK75488.1"/>
    </source>
</evidence>
<dbReference type="OrthoDB" id="3186724at2759"/>